<feature type="signal peptide" evidence="1">
    <location>
        <begin position="1"/>
        <end position="20"/>
    </location>
</feature>
<organism evidence="3 4">
    <name type="scientific">Parthenolecanium corni</name>
    <dbReference type="NCBI Taxonomy" id="536013"/>
    <lineage>
        <taxon>Eukaryota</taxon>
        <taxon>Metazoa</taxon>
        <taxon>Ecdysozoa</taxon>
        <taxon>Arthropoda</taxon>
        <taxon>Hexapoda</taxon>
        <taxon>Insecta</taxon>
        <taxon>Pterygota</taxon>
        <taxon>Neoptera</taxon>
        <taxon>Paraneoptera</taxon>
        <taxon>Hemiptera</taxon>
        <taxon>Sternorrhyncha</taxon>
        <taxon>Coccoidea</taxon>
        <taxon>Coccidae</taxon>
        <taxon>Parthenolecanium</taxon>
    </lineage>
</organism>
<dbReference type="InterPro" id="IPR002048">
    <property type="entry name" value="EF_hand_dom"/>
</dbReference>
<dbReference type="Proteomes" id="UP001367676">
    <property type="component" value="Unassembled WGS sequence"/>
</dbReference>
<evidence type="ECO:0000259" key="2">
    <source>
        <dbReference type="PROSITE" id="PS50222"/>
    </source>
</evidence>
<evidence type="ECO:0000256" key="1">
    <source>
        <dbReference type="SAM" id="SignalP"/>
    </source>
</evidence>
<protein>
    <recommendedName>
        <fullName evidence="2">EF-hand domain-containing protein</fullName>
    </recommendedName>
</protein>
<accession>A0AAN9TP19</accession>
<dbReference type="Gene3D" id="3.40.50.450">
    <property type="match status" value="2"/>
</dbReference>
<feature type="domain" description="EF-hand" evidence="2">
    <location>
        <begin position="206"/>
        <end position="241"/>
    </location>
</feature>
<dbReference type="AlphaFoldDB" id="A0AAN9TP19"/>
<evidence type="ECO:0000313" key="3">
    <source>
        <dbReference type="EMBL" id="KAK7580702.1"/>
    </source>
</evidence>
<sequence>MVPHFSPLFVLLLPFNGMLSYQIVELRPDPNFFRRLLQKDGRDKIKTRRMSSIPHPEVFLGGSCNPTTWRQDEAIPILRNSGVTFFNPQVSDWSPELIELEHEAKENSQILLYVLDSKTRNVVSLVETAYFLGKKRKIIIVLNLFQEAGHEIAGEKITCNEFNDLNSSSCLLKQLMERQKVAVFSNVREALRYANEVLKERSKETDEKTKMREAFESLDVEKCGQISPNDVSEAIRLFMQKRNQSDELQKNILQKIDNYRKVNHKTGKVDFEQFCQIVSKLNLNSDVKSYSNGHVEKRNNFTPDLFRSLSTPDDRPTFVARNGISVSDIYLGGDCDHHEDWRQKIAIPGIKNACLTFYNPENERQVNKKLSQSEFAAINNAHVKLFVITSTSRSLFPMVLASYFIGIGANVVLCIQYLPDKCVIGSDELSHTAVKDYNRGRHYLADIARRENVPIFESISDAVQTAINKCIR</sequence>
<dbReference type="PANTHER" id="PTHR36300:SF1">
    <property type="entry name" value="RAW, ISOFORM A"/>
    <property type="match status" value="1"/>
</dbReference>
<dbReference type="GO" id="GO:0005509">
    <property type="term" value="F:calcium ion binding"/>
    <property type="evidence" value="ECO:0007669"/>
    <property type="project" value="InterPro"/>
</dbReference>
<feature type="chain" id="PRO_5042983814" description="EF-hand domain-containing protein" evidence="1">
    <location>
        <begin position="21"/>
        <end position="472"/>
    </location>
</feature>
<reference evidence="3 4" key="1">
    <citation type="submission" date="2024-03" db="EMBL/GenBank/DDBJ databases">
        <title>Adaptation during the transition from Ophiocordyceps entomopathogen to insect associate is accompanied by gene loss and intensified selection.</title>
        <authorList>
            <person name="Ward C.M."/>
            <person name="Onetto C.A."/>
            <person name="Borneman A.R."/>
        </authorList>
    </citation>
    <scope>NUCLEOTIDE SEQUENCE [LARGE SCALE GENOMIC DNA]</scope>
    <source>
        <strain evidence="3">AWRI1</strain>
        <tissue evidence="3">Single Adult Female</tissue>
    </source>
</reference>
<name>A0AAN9TP19_9HEMI</name>
<dbReference type="InterPro" id="IPR039470">
    <property type="entry name" value="Nuc_deoxyri_tr2"/>
</dbReference>
<dbReference type="Pfam" id="PF15891">
    <property type="entry name" value="Nuc_deoxyri_tr2"/>
    <property type="match status" value="2"/>
</dbReference>
<proteinExistence type="predicted"/>
<dbReference type="PANTHER" id="PTHR36300">
    <property type="entry name" value="RAW, ISOFORM A"/>
    <property type="match status" value="1"/>
</dbReference>
<dbReference type="PROSITE" id="PS50222">
    <property type="entry name" value="EF_HAND_2"/>
    <property type="match status" value="1"/>
</dbReference>
<comment type="caution">
    <text evidence="3">The sequence shown here is derived from an EMBL/GenBank/DDBJ whole genome shotgun (WGS) entry which is preliminary data.</text>
</comment>
<gene>
    <name evidence="3" type="ORF">V9T40_001331</name>
</gene>
<dbReference type="InterPro" id="IPR011992">
    <property type="entry name" value="EF-hand-dom_pair"/>
</dbReference>
<dbReference type="GO" id="GO:0005886">
    <property type="term" value="C:plasma membrane"/>
    <property type="evidence" value="ECO:0007669"/>
    <property type="project" value="TreeGrafter"/>
</dbReference>
<keyword evidence="1" id="KW-0732">Signal</keyword>
<dbReference type="Gene3D" id="1.10.238.10">
    <property type="entry name" value="EF-hand"/>
    <property type="match status" value="1"/>
</dbReference>
<dbReference type="EMBL" id="JBBCAQ010000034">
    <property type="protein sequence ID" value="KAK7580702.1"/>
    <property type="molecule type" value="Genomic_DNA"/>
</dbReference>
<evidence type="ECO:0000313" key="4">
    <source>
        <dbReference type="Proteomes" id="UP001367676"/>
    </source>
</evidence>
<keyword evidence="4" id="KW-1185">Reference proteome</keyword>
<dbReference type="SUPFAM" id="SSF47473">
    <property type="entry name" value="EF-hand"/>
    <property type="match status" value="1"/>
</dbReference>